<proteinExistence type="predicted"/>
<protein>
    <submittedName>
        <fullName evidence="1">Uncharacterized protein</fullName>
    </submittedName>
</protein>
<dbReference type="AlphaFoldDB" id="A0A7S0GI25"/>
<reference evidence="1" key="1">
    <citation type="submission" date="2021-01" db="EMBL/GenBank/DDBJ databases">
        <authorList>
            <person name="Corre E."/>
            <person name="Pelletier E."/>
            <person name="Niang G."/>
            <person name="Scheremetjew M."/>
            <person name="Finn R."/>
            <person name="Kale V."/>
            <person name="Holt S."/>
            <person name="Cochrane G."/>
            <person name="Meng A."/>
            <person name="Brown T."/>
            <person name="Cohen L."/>
        </authorList>
    </citation>
    <scope>NUCLEOTIDE SEQUENCE</scope>
    <source>
        <strain evidence="1">CCAP1064/1</strain>
    </source>
</reference>
<gene>
    <name evidence="1" type="ORF">PINE0816_LOCUS17744</name>
</gene>
<evidence type="ECO:0000313" key="1">
    <source>
        <dbReference type="EMBL" id="CAD8421590.1"/>
    </source>
</evidence>
<name>A0A7S0GI25_9STRA</name>
<dbReference type="EMBL" id="HBEL01038079">
    <property type="protein sequence ID" value="CAD8421590.1"/>
    <property type="molecule type" value="Transcribed_RNA"/>
</dbReference>
<organism evidence="1">
    <name type="scientific">Proboscia inermis</name>
    <dbReference type="NCBI Taxonomy" id="420281"/>
    <lineage>
        <taxon>Eukaryota</taxon>
        <taxon>Sar</taxon>
        <taxon>Stramenopiles</taxon>
        <taxon>Ochrophyta</taxon>
        <taxon>Bacillariophyta</taxon>
        <taxon>Coscinodiscophyceae</taxon>
        <taxon>Rhizosoleniophycidae</taxon>
        <taxon>Rhizosoleniales</taxon>
        <taxon>Rhizosoleniaceae</taxon>
        <taxon>Proboscia</taxon>
    </lineage>
</organism>
<accession>A0A7S0GI25</accession>
<sequence>MRGLNLPGDSCSFGDIYYGMQSFCCKNPTPNKREYRFGTVEEGMTDGEWSFRFDDDQSCIKCDAGNLLYLGVSCQRFERWATENMLLPKCVVEKNKSSENRASNLTEEMQCQAKNVIEALHVYVEELNSLVAMEEQECLEELIRIGKELCKSKICIFLSYIDQTVDMFNIIKSTNDDRICEF</sequence>